<dbReference type="SMART" id="SM00347">
    <property type="entry name" value="HTH_MARR"/>
    <property type="match status" value="1"/>
</dbReference>
<dbReference type="STRING" id="879305.HMPREF9290_0607"/>
<dbReference type="SUPFAM" id="SSF46785">
    <property type="entry name" value="Winged helix' DNA-binding domain"/>
    <property type="match status" value="1"/>
</dbReference>
<evidence type="ECO:0000313" key="5">
    <source>
        <dbReference type="EMBL" id="EGC81686.1"/>
    </source>
</evidence>
<comment type="caution">
    <text evidence="5">The sequence shown here is derived from an EMBL/GenBank/DDBJ whole genome shotgun (WGS) entry which is preliminary data.</text>
</comment>
<dbReference type="InterPro" id="IPR036390">
    <property type="entry name" value="WH_DNA-bd_sf"/>
</dbReference>
<evidence type="ECO:0000256" key="3">
    <source>
        <dbReference type="ARBA" id="ARBA00023163"/>
    </source>
</evidence>
<dbReference type="PATRIC" id="fig|879305.3.peg.1296"/>
<name>F0GWV8_9FIRM</name>
<keyword evidence="3" id="KW-0804">Transcription</keyword>
<dbReference type="PRINTS" id="PR00598">
    <property type="entry name" value="HTHMARR"/>
</dbReference>
<dbReference type="PANTHER" id="PTHR42756:SF1">
    <property type="entry name" value="TRANSCRIPTIONAL REPRESSOR OF EMRAB OPERON"/>
    <property type="match status" value="1"/>
</dbReference>
<keyword evidence="6" id="KW-1185">Reference proteome</keyword>
<dbReference type="AlphaFoldDB" id="F0GWV8"/>
<dbReference type="PANTHER" id="PTHR42756">
    <property type="entry name" value="TRANSCRIPTIONAL REGULATOR, MARR"/>
    <property type="match status" value="1"/>
</dbReference>
<dbReference type="Pfam" id="PF01047">
    <property type="entry name" value="MarR"/>
    <property type="match status" value="1"/>
</dbReference>
<evidence type="ECO:0000259" key="4">
    <source>
        <dbReference type="PROSITE" id="PS50995"/>
    </source>
</evidence>
<sequence length="149" mass="17325">MMDFEKDIAFAISIASKSMADSFNNVVAKYGVTRSQCVAMYYISKAETINQKELAQNMHIRESTMTGLLDRLERDGFIERKVDTDDMRKKSIFLSQKGRSKLDKIEEMSMDFIDHAVEGISEEDQDKFYQLMKMMVESTTKWEKDMLKS</sequence>
<dbReference type="eggNOG" id="COG1846">
    <property type="taxonomic scope" value="Bacteria"/>
</dbReference>
<dbReference type="Proteomes" id="UP000005286">
    <property type="component" value="Unassembled WGS sequence"/>
</dbReference>
<evidence type="ECO:0000256" key="1">
    <source>
        <dbReference type="ARBA" id="ARBA00023015"/>
    </source>
</evidence>
<reference evidence="5 6" key="1">
    <citation type="submission" date="2011-01" db="EMBL/GenBank/DDBJ databases">
        <authorList>
            <person name="Durkin A.S."/>
            <person name="Madupu R."/>
            <person name="Torralba M."/>
            <person name="Gillis M."/>
            <person name="Methe B."/>
            <person name="Sutton G."/>
            <person name="Nelson K.E."/>
        </authorList>
    </citation>
    <scope>NUCLEOTIDE SEQUENCE [LARGE SCALE GENOMIC DNA]</scope>
    <source>
        <strain evidence="5 6">ACS-065-V-Col13</strain>
    </source>
</reference>
<gene>
    <name evidence="5" type="ORF">HMPREF9290_0607</name>
</gene>
<keyword evidence="2" id="KW-0238">DNA-binding</keyword>
<proteinExistence type="predicted"/>
<dbReference type="InterPro" id="IPR000835">
    <property type="entry name" value="HTH_MarR-typ"/>
</dbReference>
<dbReference type="PROSITE" id="PS50995">
    <property type="entry name" value="HTH_MARR_2"/>
    <property type="match status" value="1"/>
</dbReference>
<keyword evidence="1" id="KW-0805">Transcription regulation</keyword>
<dbReference type="GO" id="GO:0003700">
    <property type="term" value="F:DNA-binding transcription factor activity"/>
    <property type="evidence" value="ECO:0007669"/>
    <property type="project" value="InterPro"/>
</dbReference>
<dbReference type="GO" id="GO:0003677">
    <property type="term" value="F:DNA binding"/>
    <property type="evidence" value="ECO:0007669"/>
    <property type="project" value="UniProtKB-KW"/>
</dbReference>
<dbReference type="RefSeq" id="WP_004835265.1">
    <property type="nucleotide sequence ID" value="NZ_AEXM01000028.1"/>
</dbReference>
<evidence type="ECO:0000256" key="2">
    <source>
        <dbReference type="ARBA" id="ARBA00023125"/>
    </source>
</evidence>
<protein>
    <submittedName>
        <fullName evidence="5">Transcriptional regulator, MarR family</fullName>
    </submittedName>
</protein>
<dbReference type="EMBL" id="AEXM01000028">
    <property type="protein sequence ID" value="EGC81686.1"/>
    <property type="molecule type" value="Genomic_DNA"/>
</dbReference>
<accession>F0GWV8</accession>
<feature type="domain" description="HTH marR-type" evidence="4">
    <location>
        <begin position="5"/>
        <end position="137"/>
    </location>
</feature>
<organism evidence="5 6">
    <name type="scientific">Anaerococcus prevotii ACS-065-V-Col13</name>
    <dbReference type="NCBI Taxonomy" id="879305"/>
    <lineage>
        <taxon>Bacteria</taxon>
        <taxon>Bacillati</taxon>
        <taxon>Bacillota</taxon>
        <taxon>Tissierellia</taxon>
        <taxon>Tissierellales</taxon>
        <taxon>Peptoniphilaceae</taxon>
        <taxon>Anaerococcus</taxon>
    </lineage>
</organism>
<dbReference type="Gene3D" id="1.10.10.10">
    <property type="entry name" value="Winged helix-like DNA-binding domain superfamily/Winged helix DNA-binding domain"/>
    <property type="match status" value="1"/>
</dbReference>
<dbReference type="InterPro" id="IPR036388">
    <property type="entry name" value="WH-like_DNA-bd_sf"/>
</dbReference>
<evidence type="ECO:0000313" key="6">
    <source>
        <dbReference type="Proteomes" id="UP000005286"/>
    </source>
</evidence>